<dbReference type="Proteomes" id="UP000806522">
    <property type="component" value="Unassembled WGS sequence"/>
</dbReference>
<dbReference type="SUPFAM" id="SSF53335">
    <property type="entry name" value="S-adenosyl-L-methionine-dependent methyltransferases"/>
    <property type="match status" value="1"/>
</dbReference>
<keyword evidence="5" id="KW-0949">S-adenosyl-L-methionine</keyword>
<dbReference type="NCBIfam" id="NF001785">
    <property type="entry name" value="PRK00517.2-2"/>
    <property type="match status" value="1"/>
</dbReference>
<evidence type="ECO:0000256" key="2">
    <source>
        <dbReference type="ARBA" id="ARBA00022490"/>
    </source>
</evidence>
<proteinExistence type="inferred from homology"/>
<name>A0A9D5P2U9_XYLRU</name>
<dbReference type="InterPro" id="IPR029063">
    <property type="entry name" value="SAM-dependent_MTases_sf"/>
</dbReference>
<evidence type="ECO:0000313" key="7">
    <source>
        <dbReference type="Proteomes" id="UP000806522"/>
    </source>
</evidence>
<dbReference type="Pfam" id="PF06325">
    <property type="entry name" value="PrmA"/>
    <property type="match status" value="1"/>
</dbReference>
<comment type="similarity">
    <text evidence="1">Belongs to the methyltransferase superfamily. PrmA family.</text>
</comment>
<comment type="caution">
    <text evidence="6">The sequence shown here is derived from an EMBL/GenBank/DDBJ whole genome shotgun (WGS) entry which is preliminary data.</text>
</comment>
<dbReference type="PANTHER" id="PTHR43648">
    <property type="entry name" value="ELECTRON TRANSFER FLAVOPROTEIN BETA SUBUNIT LYSINE METHYLTRANSFERASE"/>
    <property type="match status" value="1"/>
</dbReference>
<keyword evidence="4" id="KW-0808">Transferase</keyword>
<evidence type="ECO:0000313" key="6">
    <source>
        <dbReference type="EMBL" id="MBE6269634.1"/>
    </source>
</evidence>
<dbReference type="GO" id="GO:0008276">
    <property type="term" value="F:protein methyltransferase activity"/>
    <property type="evidence" value="ECO:0007669"/>
    <property type="project" value="InterPro"/>
</dbReference>
<dbReference type="InterPro" id="IPR004498">
    <property type="entry name" value="Ribosomal_PrmA_MeTrfase"/>
</dbReference>
<dbReference type="EMBL" id="SUYC01000001">
    <property type="protein sequence ID" value="MBE6269634.1"/>
    <property type="molecule type" value="Genomic_DNA"/>
</dbReference>
<keyword evidence="3 6" id="KW-0489">Methyltransferase</keyword>
<keyword evidence="6" id="KW-0689">Ribosomal protein</keyword>
<evidence type="ECO:0000256" key="5">
    <source>
        <dbReference type="ARBA" id="ARBA00022691"/>
    </source>
</evidence>
<dbReference type="PANTHER" id="PTHR43648:SF1">
    <property type="entry name" value="ELECTRON TRANSFER FLAVOPROTEIN BETA SUBUNIT LYSINE METHYLTRANSFERASE"/>
    <property type="match status" value="1"/>
</dbReference>
<evidence type="ECO:0000256" key="3">
    <source>
        <dbReference type="ARBA" id="ARBA00022603"/>
    </source>
</evidence>
<keyword evidence="6" id="KW-0687">Ribonucleoprotein</keyword>
<dbReference type="PIRSF" id="PIRSF000401">
    <property type="entry name" value="RPL11_MTase"/>
    <property type="match status" value="1"/>
</dbReference>
<keyword evidence="2" id="KW-0963">Cytoplasm</keyword>
<dbReference type="GO" id="GO:0005840">
    <property type="term" value="C:ribosome"/>
    <property type="evidence" value="ECO:0007669"/>
    <property type="project" value="UniProtKB-KW"/>
</dbReference>
<reference evidence="6" key="1">
    <citation type="submission" date="2019-04" db="EMBL/GenBank/DDBJ databases">
        <title>Evolution of Biomass-Degrading Anaerobic Consortia Revealed by Metagenomics.</title>
        <authorList>
            <person name="Peng X."/>
        </authorList>
    </citation>
    <scope>NUCLEOTIDE SEQUENCE</scope>
    <source>
        <strain evidence="6">SIG140</strain>
    </source>
</reference>
<organism evidence="6 7">
    <name type="scientific">Xylanibacter ruminicola</name>
    <name type="common">Prevotella ruminicola</name>
    <dbReference type="NCBI Taxonomy" id="839"/>
    <lineage>
        <taxon>Bacteria</taxon>
        <taxon>Pseudomonadati</taxon>
        <taxon>Bacteroidota</taxon>
        <taxon>Bacteroidia</taxon>
        <taxon>Bacteroidales</taxon>
        <taxon>Prevotellaceae</taxon>
        <taxon>Xylanibacter</taxon>
    </lineage>
</organism>
<dbReference type="InterPro" id="IPR050078">
    <property type="entry name" value="Ribosomal_L11_MeTrfase_PrmA"/>
</dbReference>
<dbReference type="Gene3D" id="3.40.50.150">
    <property type="entry name" value="Vaccinia Virus protein VP39"/>
    <property type="match status" value="1"/>
</dbReference>
<evidence type="ECO:0000256" key="4">
    <source>
        <dbReference type="ARBA" id="ARBA00022679"/>
    </source>
</evidence>
<sequence>MKYFEVEFTISPYSADAADLFASFAGEAGFETFEETETGLKGYVQQSLFDEDALRECIEEFPFEGTSIIYNVREAEDRDWNEQWEQEGFEPIVISTEENAPTIVIHDGRHLPEIESEIQIEIDAKLAFGTGTHETTRMICQQLISYLSPLRSTSGRSLGETSHLSIKRVLDCGTGTGILSICALKLGAAEAVGYDIDEWSVDNARHNAVINRVDDRFTSLLGDARILDTIDGVFDIVLANINRNILLADMPKFATKMHEGSLLILSGFYLGDCEILEEKAHSIGLKLVSKATDHDWACMVLMH</sequence>
<gene>
    <name evidence="6" type="ORF">E7101_01615</name>
</gene>
<dbReference type="AlphaFoldDB" id="A0A9D5P2U9"/>
<accession>A0A9D5P2U9</accession>
<dbReference type="CDD" id="cd02440">
    <property type="entry name" value="AdoMet_MTases"/>
    <property type="match status" value="1"/>
</dbReference>
<evidence type="ECO:0000256" key="1">
    <source>
        <dbReference type="ARBA" id="ARBA00009741"/>
    </source>
</evidence>
<protein>
    <submittedName>
        <fullName evidence="6">50S ribosomal protein L11 methyltransferase</fullName>
    </submittedName>
</protein>
<dbReference type="GO" id="GO:0032259">
    <property type="term" value="P:methylation"/>
    <property type="evidence" value="ECO:0007669"/>
    <property type="project" value="UniProtKB-KW"/>
</dbReference>